<name>A0A1M4T5X9_9CLOT</name>
<dbReference type="OrthoDB" id="9808093at2"/>
<dbReference type="EMBL" id="FQVI01000001">
    <property type="protein sequence ID" value="SHE39859.1"/>
    <property type="molecule type" value="Genomic_DNA"/>
</dbReference>
<evidence type="ECO:0000313" key="4">
    <source>
        <dbReference type="Proteomes" id="UP000184245"/>
    </source>
</evidence>
<keyword evidence="4" id="KW-1185">Reference proteome</keyword>
<accession>A0A1M4T5X9</accession>
<dbReference type="InterPro" id="IPR036046">
    <property type="entry name" value="Acylphosphatase-like_dom_sf"/>
</dbReference>
<reference evidence="3 4" key="1">
    <citation type="submission" date="2016-11" db="EMBL/GenBank/DDBJ databases">
        <authorList>
            <person name="Jaros S."/>
            <person name="Januszkiewicz K."/>
            <person name="Wedrychowicz H."/>
        </authorList>
    </citation>
    <scope>NUCLEOTIDE SEQUENCE [LARGE SCALE GENOMIC DNA]</scope>
    <source>
        <strain evidence="3 4">DSM 17459</strain>
    </source>
</reference>
<dbReference type="Proteomes" id="UP000184245">
    <property type="component" value="Unassembled WGS sequence"/>
</dbReference>
<sequence>MKIRQRLRIMESSNQKDLKIKLFFLADQMGLSGWIQHEAEGIVAAEIQGEEECLNLYLEQSMALYHISKERLICGPAKKGEAAREGLKIG</sequence>
<evidence type="ECO:0000313" key="3">
    <source>
        <dbReference type="EMBL" id="SHE39859.1"/>
    </source>
</evidence>
<protein>
    <recommendedName>
        <fullName evidence="1">Acylphosphatase</fullName>
    </recommendedName>
    <alternativeName>
        <fullName evidence="2">Acylphosphate phosphohydrolase</fullName>
    </alternativeName>
</protein>
<evidence type="ECO:0000256" key="2">
    <source>
        <dbReference type="ARBA" id="ARBA00032904"/>
    </source>
</evidence>
<proteinExistence type="predicted"/>
<dbReference type="STRING" id="1122155.SAMN02745158_00442"/>
<dbReference type="AlphaFoldDB" id="A0A1M4T5X9"/>
<evidence type="ECO:0000256" key="1">
    <source>
        <dbReference type="ARBA" id="ARBA00015991"/>
    </source>
</evidence>
<dbReference type="RefSeq" id="WP_072848613.1">
    <property type="nucleotide sequence ID" value="NZ_FQVI01000001.1"/>
</dbReference>
<dbReference type="SUPFAM" id="SSF54975">
    <property type="entry name" value="Acylphosphatase/BLUF domain-like"/>
    <property type="match status" value="1"/>
</dbReference>
<organism evidence="3 4">
    <name type="scientific">Lactonifactor longoviformis DSM 17459</name>
    <dbReference type="NCBI Taxonomy" id="1122155"/>
    <lineage>
        <taxon>Bacteria</taxon>
        <taxon>Bacillati</taxon>
        <taxon>Bacillota</taxon>
        <taxon>Clostridia</taxon>
        <taxon>Eubacteriales</taxon>
        <taxon>Clostridiaceae</taxon>
        <taxon>Lactonifactor</taxon>
    </lineage>
</organism>
<gene>
    <name evidence="3" type="ORF">SAMN02745158_00442</name>
</gene>